<organism evidence="2 3">
    <name type="scientific">Labrys okinawensis</name>
    <dbReference type="NCBI Taxonomy" id="346911"/>
    <lineage>
        <taxon>Bacteria</taxon>
        <taxon>Pseudomonadati</taxon>
        <taxon>Pseudomonadota</taxon>
        <taxon>Alphaproteobacteria</taxon>
        <taxon>Hyphomicrobiales</taxon>
        <taxon>Xanthobacteraceae</taxon>
        <taxon>Labrys</taxon>
    </lineage>
</organism>
<proteinExistence type="predicted"/>
<dbReference type="EMBL" id="PUEJ01000005">
    <property type="protein sequence ID" value="PRH87038.1"/>
    <property type="molecule type" value="Genomic_DNA"/>
</dbReference>
<dbReference type="Proteomes" id="UP000237682">
    <property type="component" value="Unassembled WGS sequence"/>
</dbReference>
<dbReference type="InterPro" id="IPR010982">
    <property type="entry name" value="Lambda_DNA-bd_dom_sf"/>
</dbReference>
<evidence type="ECO:0000313" key="3">
    <source>
        <dbReference type="Proteomes" id="UP000237682"/>
    </source>
</evidence>
<comment type="caution">
    <text evidence="2">The sequence shown here is derived from an EMBL/GenBank/DDBJ whole genome shotgun (WGS) entry which is preliminary data.</text>
</comment>
<gene>
    <name evidence="2" type="ORF">C5L14_16075</name>
</gene>
<dbReference type="Gene3D" id="1.10.260.40">
    <property type="entry name" value="lambda repressor-like DNA-binding domains"/>
    <property type="match status" value="1"/>
</dbReference>
<evidence type="ECO:0000313" key="2">
    <source>
        <dbReference type="EMBL" id="PRH87038.1"/>
    </source>
</evidence>
<feature type="compositionally biased region" description="Basic and acidic residues" evidence="1">
    <location>
        <begin position="75"/>
        <end position="87"/>
    </location>
</feature>
<dbReference type="GO" id="GO:0003677">
    <property type="term" value="F:DNA binding"/>
    <property type="evidence" value="ECO:0007669"/>
    <property type="project" value="InterPro"/>
</dbReference>
<name>A0A2S9QCG7_9HYPH</name>
<feature type="region of interest" description="Disordered" evidence="1">
    <location>
        <begin position="64"/>
        <end position="94"/>
    </location>
</feature>
<dbReference type="AlphaFoldDB" id="A0A2S9QCG7"/>
<reference evidence="2 3" key="1">
    <citation type="submission" date="2018-02" db="EMBL/GenBank/DDBJ databases">
        <title>Whole genome sequencing of endophytic bacterium.</title>
        <authorList>
            <person name="Eedara R."/>
            <person name="Podile A.R."/>
        </authorList>
    </citation>
    <scope>NUCLEOTIDE SEQUENCE [LARGE SCALE GENOMIC DNA]</scope>
    <source>
        <strain evidence="2 3">RP1T</strain>
    </source>
</reference>
<sequence length="94" mass="10368">MSLTPSLSRAARALLDFDVADLVKRSGVPKVIIAEFEKGGRMPQRQDLAAMRLAFEEAGIQFLDDDGQGPGLRLRRGERQSGLRPEELTAENDD</sequence>
<accession>A0A2S9QCG7</accession>
<keyword evidence="3" id="KW-1185">Reference proteome</keyword>
<protein>
    <submittedName>
        <fullName evidence="2">Transcriptional regulator</fullName>
    </submittedName>
</protein>
<dbReference type="OrthoDB" id="7206663at2"/>
<evidence type="ECO:0000256" key="1">
    <source>
        <dbReference type="SAM" id="MobiDB-lite"/>
    </source>
</evidence>